<keyword evidence="3" id="KW-1185">Reference proteome</keyword>
<keyword evidence="2" id="KW-0456">Lyase</keyword>
<reference evidence="2 3" key="1">
    <citation type="submission" date="2019-08" db="EMBL/GenBank/DDBJ databases">
        <title>Deep-cultivation of Planctomycetes and their phenomic and genomic characterization uncovers novel biology.</title>
        <authorList>
            <person name="Wiegand S."/>
            <person name="Jogler M."/>
            <person name="Boedeker C."/>
            <person name="Pinto D."/>
            <person name="Vollmers J."/>
            <person name="Rivas-Marin E."/>
            <person name="Kohn T."/>
            <person name="Peeters S.H."/>
            <person name="Heuer A."/>
            <person name="Rast P."/>
            <person name="Oberbeckmann S."/>
            <person name="Bunk B."/>
            <person name="Jeske O."/>
            <person name="Meyerdierks A."/>
            <person name="Storesund J.E."/>
            <person name="Kallscheuer N."/>
            <person name="Luecker S."/>
            <person name="Lage O.M."/>
            <person name="Pohl T."/>
            <person name="Merkel B.J."/>
            <person name="Hornburger P."/>
            <person name="Mueller R.-W."/>
            <person name="Bruemmer F."/>
            <person name="Labrenz M."/>
            <person name="Spormann A.M."/>
            <person name="Op den Camp H."/>
            <person name="Overmann J."/>
            <person name="Amann R."/>
            <person name="Jetten M.S.M."/>
            <person name="Mascher T."/>
            <person name="Medema M.H."/>
            <person name="Devos D.P."/>
            <person name="Kaster A.-K."/>
            <person name="Ovreas L."/>
            <person name="Rohde M."/>
            <person name="Galperin M.Y."/>
            <person name="Jogler C."/>
        </authorList>
    </citation>
    <scope>NUCLEOTIDE SEQUENCE [LARGE SCALE GENOMIC DNA]</scope>
    <source>
        <strain evidence="2 3">OJF2</strain>
    </source>
</reference>
<evidence type="ECO:0000313" key="2">
    <source>
        <dbReference type="EMBL" id="QEH38796.1"/>
    </source>
</evidence>
<dbReference type="Pfam" id="PF01261">
    <property type="entry name" value="AP_endonuc_2"/>
    <property type="match status" value="1"/>
</dbReference>
<name>A0A5B9WDT4_9BACT</name>
<dbReference type="EC" id="4.2.1.44" evidence="2"/>
<dbReference type="AlphaFoldDB" id="A0A5B9WDT4"/>
<organism evidence="2 3">
    <name type="scientific">Aquisphaera giovannonii</name>
    <dbReference type="NCBI Taxonomy" id="406548"/>
    <lineage>
        <taxon>Bacteria</taxon>
        <taxon>Pseudomonadati</taxon>
        <taxon>Planctomycetota</taxon>
        <taxon>Planctomycetia</taxon>
        <taxon>Isosphaerales</taxon>
        <taxon>Isosphaeraceae</taxon>
        <taxon>Aquisphaera</taxon>
    </lineage>
</organism>
<dbReference type="InterPro" id="IPR013022">
    <property type="entry name" value="Xyl_isomerase-like_TIM-brl"/>
</dbReference>
<evidence type="ECO:0000259" key="1">
    <source>
        <dbReference type="Pfam" id="PF01261"/>
    </source>
</evidence>
<dbReference type="GO" id="GO:0050114">
    <property type="term" value="F:myo-inosose-2 dehydratase activity"/>
    <property type="evidence" value="ECO:0007669"/>
    <property type="project" value="UniProtKB-EC"/>
</dbReference>
<evidence type="ECO:0000313" key="3">
    <source>
        <dbReference type="Proteomes" id="UP000324233"/>
    </source>
</evidence>
<accession>A0A5B9WDT4</accession>
<dbReference type="SUPFAM" id="SSF51658">
    <property type="entry name" value="Xylose isomerase-like"/>
    <property type="match status" value="1"/>
</dbReference>
<proteinExistence type="predicted"/>
<dbReference type="Proteomes" id="UP000324233">
    <property type="component" value="Chromosome"/>
</dbReference>
<sequence length="299" mass="33329">MSLKLAAFPKCYIDQIAGDRTMSVFDWIEMARSLDADGLEMYDGFFESLDDAYVDSVGEAIRDAGFAMPMLCCSPDFTNPDPDGRRRAVDREAQLVRVARRLGGPGTVCRVLSGQRYPEVGREQGLAWVVECIGQVLPVAREHDVVLGLENHYKDGFWKYPEFAQKQDVFLELLDAIPDRTHFGVQYDPSNAIVAGDDPVELLRRVADRVVSMHASDRSLAEGTTLDELRQSDGTLGYSPNLRHGVTGRGLNDYDAIFGILAEHGYRGWVSIEDGMNGMEEMAESLAFLRRMIAKHFPA</sequence>
<dbReference type="KEGG" id="agv:OJF2_74060"/>
<gene>
    <name evidence="2" type="primary">iolE_7</name>
    <name evidence="2" type="ORF">OJF2_74060</name>
</gene>
<dbReference type="Gene3D" id="3.20.20.150">
    <property type="entry name" value="Divalent-metal-dependent TIM barrel enzymes"/>
    <property type="match status" value="1"/>
</dbReference>
<dbReference type="PANTHER" id="PTHR12110:SF41">
    <property type="entry name" value="INOSOSE DEHYDRATASE"/>
    <property type="match status" value="1"/>
</dbReference>
<feature type="domain" description="Xylose isomerase-like TIM barrel" evidence="1">
    <location>
        <begin position="29"/>
        <end position="291"/>
    </location>
</feature>
<protein>
    <submittedName>
        <fullName evidence="2">Inosose dehydratase</fullName>
        <ecNumber evidence="2">4.2.1.44</ecNumber>
    </submittedName>
</protein>
<dbReference type="InterPro" id="IPR036237">
    <property type="entry name" value="Xyl_isomerase-like_sf"/>
</dbReference>
<dbReference type="InterPro" id="IPR050312">
    <property type="entry name" value="IolE/XylAMocC-like"/>
</dbReference>
<dbReference type="EMBL" id="CP042997">
    <property type="protein sequence ID" value="QEH38796.1"/>
    <property type="molecule type" value="Genomic_DNA"/>
</dbReference>
<dbReference type="OrthoDB" id="9779184at2"/>
<dbReference type="PANTHER" id="PTHR12110">
    <property type="entry name" value="HYDROXYPYRUVATE ISOMERASE"/>
    <property type="match status" value="1"/>
</dbReference>
<dbReference type="RefSeq" id="WP_148598198.1">
    <property type="nucleotide sequence ID" value="NZ_CP042997.1"/>
</dbReference>